<dbReference type="Pfam" id="PF00239">
    <property type="entry name" value="Resolvase"/>
    <property type="match status" value="1"/>
</dbReference>
<dbReference type="Proteomes" id="UP001597241">
    <property type="component" value="Unassembled WGS sequence"/>
</dbReference>
<dbReference type="Pfam" id="PF13408">
    <property type="entry name" value="Zn_ribbon_recom"/>
    <property type="match status" value="1"/>
</dbReference>
<feature type="domain" description="Recombinase" evidence="2">
    <location>
        <begin position="163"/>
        <end position="290"/>
    </location>
</feature>
<comment type="caution">
    <text evidence="3">The sequence shown here is derived from an EMBL/GenBank/DDBJ whole genome shotgun (WGS) entry which is preliminary data.</text>
</comment>
<dbReference type="InterPro" id="IPR038109">
    <property type="entry name" value="DNA_bind_recomb_sf"/>
</dbReference>
<dbReference type="CDD" id="cd00338">
    <property type="entry name" value="Ser_Recombinase"/>
    <property type="match status" value="1"/>
</dbReference>
<dbReference type="Gene3D" id="3.40.50.1390">
    <property type="entry name" value="Resolvase, N-terminal catalytic domain"/>
    <property type="match status" value="1"/>
</dbReference>
<dbReference type="InterPro" id="IPR050639">
    <property type="entry name" value="SSR_resolvase"/>
</dbReference>
<sequence length="578" mass="66269">MLNNVITMLGIYTRISKDRDNQVSTEVQKELGVKLAKKLNVAYQLYEEAKGTSGGKSIEERPQLQKLEDDIYDDKINSVYFYSQDRSTRDEVTWFTFANLLIEKGVALYENGNLVDLNDTDTYMLSGFKAIISASFRKKTGKRIKDSLYKLAKSGIATNPVLPYGYKKDDKKYIVVDEEEAEIVRLIFKWSLEGIGSTKISYRLNDKGIKTRYAKTAKGTITTKNKISGIITTKDKSTVQWSGQTVLQIIKNTWLIGQRPYQGEVFEVPAIMSVEYWQKVNDNLQNNRLAPGKKTHQYLLKGILKCACGCNMYGKNNVSKAEDYYSCSSKRTRFNSCGSPSINRPRLDTVIWSSFFLDKSLSKMVAEHFENTDDKAMVEELSVKLGALKKQIITIEAQNDKAITFATKNIISAEELNTQLKRIRSDKNDVMTQILNIENQIDTYNNVLKSSDDIISELDEYHSSTSYNDQHLIIHKHIKEIIVDFKESHYVVKINFHIPNILPYYMIIQRRFYYYVEPFFGGSPDEAIVIYNKVDKIKKGKVIPRTDGEFLNDVFKSKEVLKITIELAKQLNESLNIT</sequence>
<dbReference type="PROSITE" id="PS51737">
    <property type="entry name" value="RECOMBINASE_DNA_BIND"/>
    <property type="match status" value="1"/>
</dbReference>
<dbReference type="SUPFAM" id="SSF53041">
    <property type="entry name" value="Resolvase-like"/>
    <property type="match status" value="1"/>
</dbReference>
<dbReference type="InterPro" id="IPR025827">
    <property type="entry name" value="Zn_ribbon_recom_dom"/>
</dbReference>
<dbReference type="InterPro" id="IPR006119">
    <property type="entry name" value="Resolv_N"/>
</dbReference>
<feature type="coiled-coil region" evidence="1">
    <location>
        <begin position="378"/>
        <end position="433"/>
    </location>
</feature>
<dbReference type="Gene3D" id="3.90.1750.20">
    <property type="entry name" value="Putative Large Serine Recombinase, Chain B, Domain 2"/>
    <property type="match status" value="1"/>
</dbReference>
<dbReference type="SMART" id="SM00857">
    <property type="entry name" value="Resolvase"/>
    <property type="match status" value="1"/>
</dbReference>
<dbReference type="InterPro" id="IPR011109">
    <property type="entry name" value="DNA_bind_recombinase_dom"/>
</dbReference>
<keyword evidence="4" id="KW-1185">Reference proteome</keyword>
<evidence type="ECO:0000256" key="1">
    <source>
        <dbReference type="SAM" id="Coils"/>
    </source>
</evidence>
<evidence type="ECO:0000259" key="2">
    <source>
        <dbReference type="PROSITE" id="PS51737"/>
    </source>
</evidence>
<evidence type="ECO:0000313" key="3">
    <source>
        <dbReference type="EMBL" id="MFD1294677.1"/>
    </source>
</evidence>
<organism evidence="3 4">
    <name type="scientific">Lutibacter holmesii</name>
    <dbReference type="NCBI Taxonomy" id="1137985"/>
    <lineage>
        <taxon>Bacteria</taxon>
        <taxon>Pseudomonadati</taxon>
        <taxon>Bacteroidota</taxon>
        <taxon>Flavobacteriia</taxon>
        <taxon>Flavobacteriales</taxon>
        <taxon>Flavobacteriaceae</taxon>
        <taxon>Lutibacter</taxon>
    </lineage>
</organism>
<keyword evidence="1" id="KW-0175">Coiled coil</keyword>
<dbReference type="PANTHER" id="PTHR30461:SF23">
    <property type="entry name" value="DNA RECOMBINASE-RELATED"/>
    <property type="match status" value="1"/>
</dbReference>
<dbReference type="Pfam" id="PF07508">
    <property type="entry name" value="Recombinase"/>
    <property type="match status" value="1"/>
</dbReference>
<dbReference type="PANTHER" id="PTHR30461">
    <property type="entry name" value="DNA-INVERTASE FROM LAMBDOID PROPHAGE"/>
    <property type="match status" value="1"/>
</dbReference>
<reference evidence="4" key="1">
    <citation type="journal article" date="2019" name="Int. J. Syst. Evol. Microbiol.">
        <title>The Global Catalogue of Microorganisms (GCM) 10K type strain sequencing project: providing services to taxonomists for standard genome sequencing and annotation.</title>
        <authorList>
            <consortium name="The Broad Institute Genomics Platform"/>
            <consortium name="The Broad Institute Genome Sequencing Center for Infectious Disease"/>
            <person name="Wu L."/>
            <person name="Ma J."/>
        </authorList>
    </citation>
    <scope>NUCLEOTIDE SEQUENCE [LARGE SCALE GENOMIC DNA]</scope>
    <source>
        <strain evidence="4">CCUG 62221</strain>
    </source>
</reference>
<dbReference type="EMBL" id="JBHTMV010000009">
    <property type="protein sequence ID" value="MFD1294677.1"/>
    <property type="molecule type" value="Genomic_DNA"/>
</dbReference>
<protein>
    <submittedName>
        <fullName evidence="3">Recombinase family protein</fullName>
    </submittedName>
</protein>
<evidence type="ECO:0000313" key="4">
    <source>
        <dbReference type="Proteomes" id="UP001597241"/>
    </source>
</evidence>
<accession>A0ABW3WRZ1</accession>
<name>A0ABW3WRZ1_9FLAO</name>
<dbReference type="InterPro" id="IPR036162">
    <property type="entry name" value="Resolvase-like_N_sf"/>
</dbReference>
<proteinExistence type="predicted"/>
<gene>
    <name evidence="3" type="ORF">ACFQ5N_12605</name>
</gene>